<accession>A0ACB9NAD4</accession>
<dbReference type="EMBL" id="CM039432">
    <property type="protein sequence ID" value="KAI4332674.1"/>
    <property type="molecule type" value="Genomic_DNA"/>
</dbReference>
<keyword evidence="2" id="KW-1185">Reference proteome</keyword>
<evidence type="ECO:0000313" key="1">
    <source>
        <dbReference type="EMBL" id="KAI4332674.1"/>
    </source>
</evidence>
<gene>
    <name evidence="1" type="ORF">L6164_017564</name>
</gene>
<proteinExistence type="predicted"/>
<organism evidence="1 2">
    <name type="scientific">Bauhinia variegata</name>
    <name type="common">Purple orchid tree</name>
    <name type="synonym">Phanera variegata</name>
    <dbReference type="NCBI Taxonomy" id="167791"/>
    <lineage>
        <taxon>Eukaryota</taxon>
        <taxon>Viridiplantae</taxon>
        <taxon>Streptophyta</taxon>
        <taxon>Embryophyta</taxon>
        <taxon>Tracheophyta</taxon>
        <taxon>Spermatophyta</taxon>
        <taxon>Magnoliopsida</taxon>
        <taxon>eudicotyledons</taxon>
        <taxon>Gunneridae</taxon>
        <taxon>Pentapetalae</taxon>
        <taxon>rosids</taxon>
        <taxon>fabids</taxon>
        <taxon>Fabales</taxon>
        <taxon>Fabaceae</taxon>
        <taxon>Cercidoideae</taxon>
        <taxon>Cercideae</taxon>
        <taxon>Bauhiniinae</taxon>
        <taxon>Bauhinia</taxon>
    </lineage>
</organism>
<dbReference type="Proteomes" id="UP000828941">
    <property type="component" value="Chromosome 7"/>
</dbReference>
<reference evidence="1 2" key="1">
    <citation type="journal article" date="2022" name="DNA Res.">
        <title>Chromosomal-level genome assembly of the orchid tree Bauhinia variegata (Leguminosae; Cercidoideae) supports the allotetraploid origin hypothesis of Bauhinia.</title>
        <authorList>
            <person name="Zhong Y."/>
            <person name="Chen Y."/>
            <person name="Zheng D."/>
            <person name="Pang J."/>
            <person name="Liu Y."/>
            <person name="Luo S."/>
            <person name="Meng S."/>
            <person name="Qian L."/>
            <person name="Wei D."/>
            <person name="Dai S."/>
            <person name="Zhou R."/>
        </authorList>
    </citation>
    <scope>NUCLEOTIDE SEQUENCE [LARGE SCALE GENOMIC DNA]</scope>
    <source>
        <strain evidence="1">BV-YZ2020</strain>
    </source>
</reference>
<name>A0ACB9NAD4_BAUVA</name>
<evidence type="ECO:0000313" key="2">
    <source>
        <dbReference type="Proteomes" id="UP000828941"/>
    </source>
</evidence>
<comment type="caution">
    <text evidence="1">The sequence shown here is derived from an EMBL/GenBank/DDBJ whole genome shotgun (WGS) entry which is preliminary data.</text>
</comment>
<protein>
    <submittedName>
        <fullName evidence="1">Uncharacterized protein</fullName>
    </submittedName>
</protein>
<sequence length="340" mass="36441">MFGSKGGMGGGGGALRTVERAVTRAGVGGVAASGGGGGGSGGVFQESIGSSSSTSPRRSHLSVAASPVSSVSSYQKSATSGMPIWDSGSAECEEYEWVAFEEIEDEGFCGYGFHGHYILGYPPSEDEVEDAVFALQHAFGSASPFKHVRDKYKYELDNDGSDQLDWVEPSLTPSGPRTLQAQGSEGVSYAFRLLQNDPSVQRMVKSLSSDKAVWNAVLNNEAVRELRESIFEDEEHSSESQDGTSEVETGTTANIVMQIFHSAKSKFMEVIEKITGIMNGLFQPENQKTTAEEEVEAEPCGRFNETVRIGFMLSIAVMLVVVGGRRAKSKREGRTKSSKA</sequence>